<accession>A0A4U5M223</accession>
<evidence type="ECO:0000313" key="1">
    <source>
        <dbReference type="EMBL" id="TKR62759.1"/>
    </source>
</evidence>
<reference evidence="1 2" key="2">
    <citation type="journal article" date="2019" name="G3 (Bethesda)">
        <title>Hybrid Assembly of the Genome of the Entomopathogenic Nematode Steinernema carpocapsae Identifies the X-Chromosome.</title>
        <authorList>
            <person name="Serra L."/>
            <person name="Macchietto M."/>
            <person name="Macias-Munoz A."/>
            <person name="McGill C.J."/>
            <person name="Rodriguez I.M."/>
            <person name="Rodriguez B."/>
            <person name="Murad R."/>
            <person name="Mortazavi A."/>
        </authorList>
    </citation>
    <scope>NUCLEOTIDE SEQUENCE [LARGE SCALE GENOMIC DNA]</scope>
    <source>
        <strain evidence="1 2">ALL</strain>
    </source>
</reference>
<organism evidence="1 2">
    <name type="scientific">Steinernema carpocapsae</name>
    <name type="common">Entomopathogenic nematode</name>
    <dbReference type="NCBI Taxonomy" id="34508"/>
    <lineage>
        <taxon>Eukaryota</taxon>
        <taxon>Metazoa</taxon>
        <taxon>Ecdysozoa</taxon>
        <taxon>Nematoda</taxon>
        <taxon>Chromadorea</taxon>
        <taxon>Rhabditida</taxon>
        <taxon>Tylenchina</taxon>
        <taxon>Panagrolaimomorpha</taxon>
        <taxon>Strongyloidoidea</taxon>
        <taxon>Steinernematidae</taxon>
        <taxon>Steinernema</taxon>
    </lineage>
</organism>
<reference evidence="1 2" key="1">
    <citation type="journal article" date="2015" name="Genome Biol.">
        <title>Comparative genomics of Steinernema reveals deeply conserved gene regulatory networks.</title>
        <authorList>
            <person name="Dillman A.R."/>
            <person name="Macchietto M."/>
            <person name="Porter C.F."/>
            <person name="Rogers A."/>
            <person name="Williams B."/>
            <person name="Antoshechkin I."/>
            <person name="Lee M.M."/>
            <person name="Goodwin Z."/>
            <person name="Lu X."/>
            <person name="Lewis E.E."/>
            <person name="Goodrich-Blair H."/>
            <person name="Stock S.P."/>
            <person name="Adams B.J."/>
            <person name="Sternberg P.W."/>
            <person name="Mortazavi A."/>
        </authorList>
    </citation>
    <scope>NUCLEOTIDE SEQUENCE [LARGE SCALE GENOMIC DNA]</scope>
    <source>
        <strain evidence="1 2">ALL</strain>
    </source>
</reference>
<gene>
    <name evidence="1" type="ORF">L596_026677</name>
</gene>
<protein>
    <submittedName>
        <fullName evidence="1">Uncharacterized protein</fullName>
    </submittedName>
</protein>
<dbReference type="Proteomes" id="UP000298663">
    <property type="component" value="Unassembled WGS sequence"/>
</dbReference>
<dbReference type="EMBL" id="AZBU02000010">
    <property type="protein sequence ID" value="TKR62759.1"/>
    <property type="molecule type" value="Genomic_DNA"/>
</dbReference>
<evidence type="ECO:0000313" key="2">
    <source>
        <dbReference type="Proteomes" id="UP000298663"/>
    </source>
</evidence>
<sequence>MRKTVLFEGLAAERLRLCMGVPKIGETLEAYVMQISSEGLERVDRKASFASQRLSPWISKKRSNGSHNGRSLS</sequence>
<proteinExistence type="predicted"/>
<comment type="caution">
    <text evidence="1">The sequence shown here is derived from an EMBL/GenBank/DDBJ whole genome shotgun (WGS) entry which is preliminary data.</text>
</comment>
<keyword evidence="2" id="KW-1185">Reference proteome</keyword>
<dbReference type="AlphaFoldDB" id="A0A4U5M223"/>
<name>A0A4U5M223_STECR</name>